<dbReference type="RefSeq" id="WP_208849129.1">
    <property type="nucleotide sequence ID" value="NZ_JAGGDJ010000017.1"/>
</dbReference>
<dbReference type="InterPro" id="IPR000515">
    <property type="entry name" value="MetI-like"/>
</dbReference>
<keyword evidence="10" id="KW-1185">Reference proteome</keyword>
<organism evidence="9 10">
    <name type="scientific">Paenibacillus artemisiicola</name>
    <dbReference type="NCBI Taxonomy" id="1172618"/>
    <lineage>
        <taxon>Bacteria</taxon>
        <taxon>Bacillati</taxon>
        <taxon>Bacillota</taxon>
        <taxon>Bacilli</taxon>
        <taxon>Bacillales</taxon>
        <taxon>Paenibacillaceae</taxon>
        <taxon>Paenibacillus</taxon>
    </lineage>
</organism>
<proteinExistence type="inferred from homology"/>
<feature type="domain" description="ABC transmembrane type-1" evidence="8">
    <location>
        <begin position="76"/>
        <end position="310"/>
    </location>
</feature>
<dbReference type="Proteomes" id="UP000670947">
    <property type="component" value="Unassembled WGS sequence"/>
</dbReference>
<dbReference type="Gene3D" id="1.10.3720.10">
    <property type="entry name" value="MetI-like"/>
    <property type="match status" value="1"/>
</dbReference>
<evidence type="ECO:0000256" key="1">
    <source>
        <dbReference type="ARBA" id="ARBA00004651"/>
    </source>
</evidence>
<name>A0ABS3WDE3_9BACL</name>
<evidence type="ECO:0000313" key="9">
    <source>
        <dbReference type="EMBL" id="MBO7746345.1"/>
    </source>
</evidence>
<feature type="transmembrane region" description="Helical" evidence="7">
    <location>
        <begin position="80"/>
        <end position="101"/>
    </location>
</feature>
<gene>
    <name evidence="9" type="ORF">I8J29_19215</name>
</gene>
<keyword evidence="4 7" id="KW-0812">Transmembrane</keyword>
<comment type="subcellular location">
    <subcellularLocation>
        <location evidence="1 7">Cell membrane</location>
        <topology evidence="1 7">Multi-pass membrane protein</topology>
    </subcellularLocation>
</comment>
<dbReference type="SUPFAM" id="SSF161098">
    <property type="entry name" value="MetI-like"/>
    <property type="match status" value="1"/>
</dbReference>
<feature type="transmembrane region" description="Helical" evidence="7">
    <location>
        <begin position="170"/>
        <end position="196"/>
    </location>
</feature>
<feature type="transmembrane region" description="Helical" evidence="7">
    <location>
        <begin position="291"/>
        <end position="311"/>
    </location>
</feature>
<evidence type="ECO:0000256" key="2">
    <source>
        <dbReference type="ARBA" id="ARBA00022448"/>
    </source>
</evidence>
<dbReference type="InterPro" id="IPR051393">
    <property type="entry name" value="ABC_transporter_permease"/>
</dbReference>
<evidence type="ECO:0000313" key="10">
    <source>
        <dbReference type="Proteomes" id="UP000670947"/>
    </source>
</evidence>
<dbReference type="EMBL" id="JAGGDJ010000017">
    <property type="protein sequence ID" value="MBO7746345.1"/>
    <property type="molecule type" value="Genomic_DNA"/>
</dbReference>
<dbReference type="PANTHER" id="PTHR30193:SF37">
    <property type="entry name" value="INNER MEMBRANE ABC TRANSPORTER PERMEASE PROTEIN YCJO"/>
    <property type="match status" value="1"/>
</dbReference>
<dbReference type="Pfam" id="PF00528">
    <property type="entry name" value="BPD_transp_1"/>
    <property type="match status" value="1"/>
</dbReference>
<evidence type="ECO:0000256" key="3">
    <source>
        <dbReference type="ARBA" id="ARBA00022475"/>
    </source>
</evidence>
<dbReference type="PANTHER" id="PTHR30193">
    <property type="entry name" value="ABC TRANSPORTER PERMEASE PROTEIN"/>
    <property type="match status" value="1"/>
</dbReference>
<reference evidence="9 10" key="1">
    <citation type="submission" date="2021-03" db="EMBL/GenBank/DDBJ databases">
        <title>Paenibacillus artemisicola MWE-103 whole genome sequence.</title>
        <authorList>
            <person name="Ham Y.J."/>
        </authorList>
    </citation>
    <scope>NUCLEOTIDE SEQUENCE [LARGE SCALE GENOMIC DNA]</scope>
    <source>
        <strain evidence="9 10">MWE-103</strain>
    </source>
</reference>
<accession>A0ABS3WDE3</accession>
<comment type="similarity">
    <text evidence="7">Belongs to the binding-protein-dependent transport system permease family.</text>
</comment>
<protein>
    <submittedName>
        <fullName evidence="9">Sugar ABC transporter permease</fullName>
    </submittedName>
</protein>
<feature type="transmembrane region" description="Helical" evidence="7">
    <location>
        <begin position="20"/>
        <end position="41"/>
    </location>
</feature>
<keyword evidence="3" id="KW-1003">Cell membrane</keyword>
<evidence type="ECO:0000256" key="7">
    <source>
        <dbReference type="RuleBase" id="RU363032"/>
    </source>
</evidence>
<keyword evidence="6 7" id="KW-0472">Membrane</keyword>
<evidence type="ECO:0000256" key="4">
    <source>
        <dbReference type="ARBA" id="ARBA00022692"/>
    </source>
</evidence>
<keyword evidence="5 7" id="KW-1133">Transmembrane helix</keyword>
<evidence type="ECO:0000256" key="6">
    <source>
        <dbReference type="ARBA" id="ARBA00023136"/>
    </source>
</evidence>
<dbReference type="PROSITE" id="PS50928">
    <property type="entry name" value="ABC_TM1"/>
    <property type="match status" value="1"/>
</dbReference>
<dbReference type="CDD" id="cd06261">
    <property type="entry name" value="TM_PBP2"/>
    <property type="match status" value="1"/>
</dbReference>
<evidence type="ECO:0000256" key="5">
    <source>
        <dbReference type="ARBA" id="ARBA00022989"/>
    </source>
</evidence>
<feature type="transmembrane region" description="Helical" evidence="7">
    <location>
        <begin position="234"/>
        <end position="256"/>
    </location>
</feature>
<sequence length="321" mass="36109">MLRPKRKRLNVRYDHSAYLYLLPAFLLLGLFTVYPIIHTFITSFKPDYRFLTGEHRGWGIRQYREVMQDSVFWRALMNTLFIAFVCVPCSMIVSLLLALGLNAVKRAKGLFVTIYYLPQVTNVIAAGMVFTFIFNTHFGLMNSVLGWFGIEPVAWISGEGILSSPHRYNVAYMHSLFILFAYSVWDGLSLHILLFLGGLQNIDRSYYEAASLDGVSRWTIIRKITLPLLSPTSVFVFVTSVIFSFRAYASVIALFGGSFGPPGDNSKMMITLVGYIMDALGSYLTPGAVSSASAAAVILVLMVMIVVYLQLKWTKGKVFYQ</sequence>
<keyword evidence="2 7" id="KW-0813">Transport</keyword>
<comment type="caution">
    <text evidence="9">The sequence shown here is derived from an EMBL/GenBank/DDBJ whole genome shotgun (WGS) entry which is preliminary data.</text>
</comment>
<feature type="transmembrane region" description="Helical" evidence="7">
    <location>
        <begin position="113"/>
        <end position="134"/>
    </location>
</feature>
<evidence type="ECO:0000259" key="8">
    <source>
        <dbReference type="PROSITE" id="PS50928"/>
    </source>
</evidence>
<dbReference type="InterPro" id="IPR035906">
    <property type="entry name" value="MetI-like_sf"/>
</dbReference>